<evidence type="ECO:0000256" key="3">
    <source>
        <dbReference type="ARBA" id="ARBA00022448"/>
    </source>
</evidence>
<dbReference type="CDD" id="cd00342">
    <property type="entry name" value="gram_neg_porins"/>
    <property type="match status" value="1"/>
</dbReference>
<comment type="caution">
    <text evidence="13">The sequence shown here is derived from an EMBL/GenBank/DDBJ whole genome shotgun (WGS) entry which is preliminary data.</text>
</comment>
<dbReference type="GO" id="GO:0009279">
    <property type="term" value="C:cell outer membrane"/>
    <property type="evidence" value="ECO:0007669"/>
    <property type="project" value="UniProtKB-SubCell"/>
</dbReference>
<evidence type="ECO:0000256" key="5">
    <source>
        <dbReference type="ARBA" id="ARBA00022692"/>
    </source>
</evidence>
<dbReference type="RefSeq" id="WP_124580154.1">
    <property type="nucleotide sequence ID" value="NZ_QTQV01000009.1"/>
</dbReference>
<feature type="chain" id="PRO_5018239972" evidence="11">
    <location>
        <begin position="22"/>
        <end position="383"/>
    </location>
</feature>
<proteinExistence type="predicted"/>
<dbReference type="AlphaFoldDB" id="A0A3N8Q708"/>
<evidence type="ECO:0000259" key="12">
    <source>
        <dbReference type="Pfam" id="PF13609"/>
    </source>
</evidence>
<sequence length="383" mass="41182">MNIKTTLLAMTLAIMSAHVMAQSSVTLYGVIDEGLNYATNVGGKKFVGLESGYTQGSQWGVRGVEDIGGGTSVVFQLENGFDVNTGQLGQAGLEFGRQAFVGLSDKRFGTLTIGRQYDTFFFFVAPTTANGNWAGFAFTHPYDNDDTEGSTRVNNTIQYTSPSYGGFQVGGTYGFSNSTNFANNRQYSIAGRYTSDNLTVAVGYEEQNQPGSSSSGAVSNGSDDTFQANRVRRLGAGVNYTTGPVTLGLVYTYTNALRPTNSTYAGSLLPSSGMPVSSIAFNNIEVNAKYQVTPDWFLGGEYVFTRANYHASGPSQHLNYHTIGLMSDYFLSKRTDLYAQAVYQRAGGDTTGSVMDNAYVIGSGGPSSSNNQMLVRLGIRHRF</sequence>
<keyword evidence="6 11" id="KW-0732">Signal</keyword>
<dbReference type="GO" id="GO:0015288">
    <property type="term" value="F:porin activity"/>
    <property type="evidence" value="ECO:0007669"/>
    <property type="project" value="UniProtKB-KW"/>
</dbReference>
<feature type="signal peptide" evidence="11">
    <location>
        <begin position="1"/>
        <end position="21"/>
    </location>
</feature>
<keyword evidence="5" id="KW-0812">Transmembrane</keyword>
<evidence type="ECO:0000256" key="11">
    <source>
        <dbReference type="SAM" id="SignalP"/>
    </source>
</evidence>
<evidence type="ECO:0000256" key="4">
    <source>
        <dbReference type="ARBA" id="ARBA00022452"/>
    </source>
</evidence>
<dbReference type="Pfam" id="PF13609">
    <property type="entry name" value="Porin_4"/>
    <property type="match status" value="1"/>
</dbReference>
<reference evidence="13 14" key="1">
    <citation type="submission" date="2018-08" db="EMBL/GenBank/DDBJ databases">
        <title>Comparative analysis of Burkholderia isolates from Puerto Rico.</title>
        <authorList>
            <person name="Hall C."/>
            <person name="Sahl J."/>
            <person name="Wagner D."/>
        </authorList>
    </citation>
    <scope>NUCLEOTIDE SEQUENCE [LARGE SCALE GENOMIC DNA]</scope>
    <source>
        <strain evidence="13 14">Bp9025</strain>
    </source>
</reference>
<dbReference type="InterPro" id="IPR050298">
    <property type="entry name" value="Gram-neg_bact_OMP"/>
</dbReference>
<evidence type="ECO:0000256" key="1">
    <source>
        <dbReference type="ARBA" id="ARBA00004571"/>
    </source>
</evidence>
<name>A0A3N8Q708_9BURK</name>
<dbReference type="PRINTS" id="PR00184">
    <property type="entry name" value="NEISSPPORIN"/>
</dbReference>
<keyword evidence="9" id="KW-0472">Membrane</keyword>
<evidence type="ECO:0000313" key="13">
    <source>
        <dbReference type="EMBL" id="RQT15006.1"/>
    </source>
</evidence>
<accession>A0A3N8Q708</accession>
<comment type="subunit">
    <text evidence="2">Homotrimer.</text>
</comment>
<organism evidence="13 14">
    <name type="scientific">Burkholderia contaminans</name>
    <dbReference type="NCBI Taxonomy" id="488447"/>
    <lineage>
        <taxon>Bacteria</taxon>
        <taxon>Pseudomonadati</taxon>
        <taxon>Pseudomonadota</taxon>
        <taxon>Betaproteobacteria</taxon>
        <taxon>Burkholderiales</taxon>
        <taxon>Burkholderiaceae</taxon>
        <taxon>Burkholderia</taxon>
        <taxon>Burkholderia cepacia complex</taxon>
    </lineage>
</organism>
<evidence type="ECO:0000256" key="10">
    <source>
        <dbReference type="ARBA" id="ARBA00023237"/>
    </source>
</evidence>
<protein>
    <submittedName>
        <fullName evidence="13">Porin</fullName>
    </submittedName>
</protein>
<evidence type="ECO:0000256" key="9">
    <source>
        <dbReference type="ARBA" id="ARBA00023136"/>
    </source>
</evidence>
<dbReference type="Proteomes" id="UP000277921">
    <property type="component" value="Unassembled WGS sequence"/>
</dbReference>
<keyword evidence="8" id="KW-0626">Porin</keyword>
<dbReference type="PANTHER" id="PTHR34501:SF9">
    <property type="entry name" value="MAJOR OUTER MEMBRANE PROTEIN P.IA"/>
    <property type="match status" value="1"/>
</dbReference>
<dbReference type="SUPFAM" id="SSF56935">
    <property type="entry name" value="Porins"/>
    <property type="match status" value="1"/>
</dbReference>
<keyword evidence="7" id="KW-0406">Ion transport</keyword>
<evidence type="ECO:0000256" key="8">
    <source>
        <dbReference type="ARBA" id="ARBA00023114"/>
    </source>
</evidence>
<evidence type="ECO:0000256" key="7">
    <source>
        <dbReference type="ARBA" id="ARBA00023065"/>
    </source>
</evidence>
<feature type="domain" description="Porin" evidence="12">
    <location>
        <begin position="12"/>
        <end position="346"/>
    </location>
</feature>
<evidence type="ECO:0000256" key="6">
    <source>
        <dbReference type="ARBA" id="ARBA00022729"/>
    </source>
</evidence>
<keyword evidence="3" id="KW-0813">Transport</keyword>
<dbReference type="GO" id="GO:0006811">
    <property type="term" value="P:monoatomic ion transport"/>
    <property type="evidence" value="ECO:0007669"/>
    <property type="project" value="UniProtKB-KW"/>
</dbReference>
<dbReference type="Gene3D" id="2.40.160.10">
    <property type="entry name" value="Porin"/>
    <property type="match status" value="1"/>
</dbReference>
<keyword evidence="10" id="KW-0998">Cell outer membrane</keyword>
<evidence type="ECO:0000313" key="14">
    <source>
        <dbReference type="Proteomes" id="UP000277921"/>
    </source>
</evidence>
<dbReference type="InterPro" id="IPR033900">
    <property type="entry name" value="Gram_neg_porin_domain"/>
</dbReference>
<keyword evidence="4" id="KW-1134">Transmembrane beta strand</keyword>
<gene>
    <name evidence="13" type="ORF">DF051_17850</name>
</gene>
<comment type="subcellular location">
    <subcellularLocation>
        <location evidence="1">Cell outer membrane</location>
        <topology evidence="1">Multi-pass membrane protein</topology>
    </subcellularLocation>
</comment>
<dbReference type="InterPro" id="IPR023614">
    <property type="entry name" value="Porin_dom_sf"/>
</dbReference>
<evidence type="ECO:0000256" key="2">
    <source>
        <dbReference type="ARBA" id="ARBA00011233"/>
    </source>
</evidence>
<dbReference type="GO" id="GO:0046930">
    <property type="term" value="C:pore complex"/>
    <property type="evidence" value="ECO:0007669"/>
    <property type="project" value="UniProtKB-KW"/>
</dbReference>
<dbReference type="EMBL" id="QTQV01000009">
    <property type="protein sequence ID" value="RQT15006.1"/>
    <property type="molecule type" value="Genomic_DNA"/>
</dbReference>
<dbReference type="PANTHER" id="PTHR34501">
    <property type="entry name" value="PROTEIN YDDL-RELATED"/>
    <property type="match status" value="1"/>
</dbReference>
<dbReference type="InterPro" id="IPR002299">
    <property type="entry name" value="Porin_Neis"/>
</dbReference>